<dbReference type="AlphaFoldDB" id="A0A0L7KP27"/>
<protein>
    <recommendedName>
        <fullName evidence="1">DUF4461 domain-containing protein</fullName>
    </recommendedName>
</protein>
<dbReference type="EMBL" id="JTDY01008165">
    <property type="protein sequence ID" value="KOB64704.1"/>
    <property type="molecule type" value="Genomic_DNA"/>
</dbReference>
<comment type="caution">
    <text evidence="2">The sequence shown here is derived from an EMBL/GenBank/DDBJ whole genome shotgun (WGS) entry which is preliminary data.</text>
</comment>
<gene>
    <name evidence="2" type="ORF">OBRU01_23804</name>
</gene>
<evidence type="ECO:0000259" key="1">
    <source>
        <dbReference type="Pfam" id="PF14688"/>
    </source>
</evidence>
<dbReference type="Proteomes" id="UP000037510">
    <property type="component" value="Unassembled WGS sequence"/>
</dbReference>
<accession>A0A0L7KP27</accession>
<feature type="non-terminal residue" evidence="2">
    <location>
        <position position="1"/>
    </location>
</feature>
<organism evidence="2 3">
    <name type="scientific">Operophtera brumata</name>
    <name type="common">Winter moth</name>
    <name type="synonym">Phalaena brumata</name>
    <dbReference type="NCBI Taxonomy" id="104452"/>
    <lineage>
        <taxon>Eukaryota</taxon>
        <taxon>Metazoa</taxon>
        <taxon>Ecdysozoa</taxon>
        <taxon>Arthropoda</taxon>
        <taxon>Hexapoda</taxon>
        <taxon>Insecta</taxon>
        <taxon>Pterygota</taxon>
        <taxon>Neoptera</taxon>
        <taxon>Endopterygota</taxon>
        <taxon>Lepidoptera</taxon>
        <taxon>Glossata</taxon>
        <taxon>Ditrysia</taxon>
        <taxon>Geometroidea</taxon>
        <taxon>Geometridae</taxon>
        <taxon>Larentiinae</taxon>
        <taxon>Operophtera</taxon>
    </lineage>
</organism>
<dbReference type="InterPro" id="IPR027989">
    <property type="entry name" value="DUF4461"/>
</dbReference>
<evidence type="ECO:0000313" key="3">
    <source>
        <dbReference type="Proteomes" id="UP000037510"/>
    </source>
</evidence>
<dbReference type="Pfam" id="PF14688">
    <property type="entry name" value="DUF4461"/>
    <property type="match status" value="1"/>
</dbReference>
<feature type="domain" description="DUF4461" evidence="1">
    <location>
        <begin position="20"/>
        <end position="75"/>
    </location>
</feature>
<evidence type="ECO:0000313" key="2">
    <source>
        <dbReference type="EMBL" id="KOB64704.1"/>
    </source>
</evidence>
<sequence>MVSPTGQFIAPSSCPAEELLHKDDSITPALMIMCCQRLLTRSDRIRMNLQGNILYVTHYYSVLTEGALCIPWNFK</sequence>
<feature type="non-terminal residue" evidence="2">
    <location>
        <position position="75"/>
    </location>
</feature>
<proteinExistence type="predicted"/>
<reference evidence="2 3" key="1">
    <citation type="journal article" date="2015" name="Genome Biol. Evol.">
        <title>The genome of winter moth (Operophtera brumata) provides a genomic perspective on sexual dimorphism and phenology.</title>
        <authorList>
            <person name="Derks M.F."/>
            <person name="Smit S."/>
            <person name="Salis L."/>
            <person name="Schijlen E."/>
            <person name="Bossers A."/>
            <person name="Mateman C."/>
            <person name="Pijl A.S."/>
            <person name="de Ridder D."/>
            <person name="Groenen M.A."/>
            <person name="Visser M.E."/>
            <person name="Megens H.J."/>
        </authorList>
    </citation>
    <scope>NUCLEOTIDE SEQUENCE [LARGE SCALE GENOMIC DNA]</scope>
    <source>
        <strain evidence="2">WM2013NL</strain>
        <tissue evidence="2">Head and thorax</tissue>
    </source>
</reference>
<keyword evidence="3" id="KW-1185">Reference proteome</keyword>
<name>A0A0L7KP27_OPEBR</name>